<dbReference type="Proteomes" id="UP000050761">
    <property type="component" value="Unassembled WGS sequence"/>
</dbReference>
<keyword evidence="2" id="KW-1185">Reference proteome</keyword>
<reference evidence="3" key="2">
    <citation type="submission" date="2019-09" db="UniProtKB">
        <authorList>
            <consortium name="WormBaseParasite"/>
        </authorList>
    </citation>
    <scope>IDENTIFICATION</scope>
</reference>
<dbReference type="AlphaFoldDB" id="A0A183F326"/>
<name>A0A183F326_HELPZ</name>
<evidence type="ECO:0000313" key="2">
    <source>
        <dbReference type="Proteomes" id="UP000050761"/>
    </source>
</evidence>
<sequence length="149" mass="16067">MVSIVPVDLLEEAMSNGFDVDSLPTISGTDIGPVFDASGNQMEILGAVTIDVEQEGGSKAKVPIHMSRQNDEVLVGMYGSGQFGVRISVSGAQGEETTDTEDTELAMIENKGTARVIRRTYVPPHSSGMVEVECREVDQGEKIFWSDNE</sequence>
<dbReference type="WBParaSite" id="HPBE_0000056801-mRNA-1">
    <property type="protein sequence ID" value="HPBE_0000056801-mRNA-1"/>
    <property type="gene ID" value="HPBE_0000056801"/>
</dbReference>
<gene>
    <name evidence="1" type="ORF">HPBE_LOCUS569</name>
</gene>
<evidence type="ECO:0000313" key="1">
    <source>
        <dbReference type="EMBL" id="VDO18951.1"/>
    </source>
</evidence>
<dbReference type="OrthoDB" id="5826524at2759"/>
<dbReference type="EMBL" id="UZAH01000430">
    <property type="protein sequence ID" value="VDO18951.1"/>
    <property type="molecule type" value="Genomic_DNA"/>
</dbReference>
<organism evidence="2 3">
    <name type="scientific">Heligmosomoides polygyrus</name>
    <name type="common">Parasitic roundworm</name>
    <dbReference type="NCBI Taxonomy" id="6339"/>
    <lineage>
        <taxon>Eukaryota</taxon>
        <taxon>Metazoa</taxon>
        <taxon>Ecdysozoa</taxon>
        <taxon>Nematoda</taxon>
        <taxon>Chromadorea</taxon>
        <taxon>Rhabditida</taxon>
        <taxon>Rhabditina</taxon>
        <taxon>Rhabditomorpha</taxon>
        <taxon>Strongyloidea</taxon>
        <taxon>Heligmosomidae</taxon>
        <taxon>Heligmosomoides</taxon>
    </lineage>
</organism>
<accession>A0A183F326</accession>
<reference evidence="1 2" key="1">
    <citation type="submission" date="2018-11" db="EMBL/GenBank/DDBJ databases">
        <authorList>
            <consortium name="Pathogen Informatics"/>
        </authorList>
    </citation>
    <scope>NUCLEOTIDE SEQUENCE [LARGE SCALE GENOMIC DNA]</scope>
</reference>
<proteinExistence type="predicted"/>
<evidence type="ECO:0000313" key="3">
    <source>
        <dbReference type="WBParaSite" id="HPBE_0000056801-mRNA-1"/>
    </source>
</evidence>
<accession>A0A3P7TDI6</accession>
<protein>
    <submittedName>
        <fullName evidence="3">UPF0051 protein ycf24</fullName>
    </submittedName>
</protein>